<comment type="caution">
    <text evidence="2">The sequence shown here is derived from an EMBL/GenBank/DDBJ whole genome shotgun (WGS) entry which is preliminary data.</text>
</comment>
<evidence type="ECO:0000259" key="1">
    <source>
        <dbReference type="PROSITE" id="PS50181"/>
    </source>
</evidence>
<gene>
    <name evidence="2" type="primary">Cnig_chr_IV.g16045</name>
    <name evidence="2" type="ORF">B9Z55_016045</name>
</gene>
<dbReference type="AlphaFoldDB" id="A0A2G5UDS9"/>
<dbReference type="EMBL" id="PDUG01000004">
    <property type="protein sequence ID" value="PIC37406.1"/>
    <property type="molecule type" value="Genomic_DNA"/>
</dbReference>
<sequence length="336" mass="38929">MPFPILRTPFVVLSEIISLLEPNELVTTSFCSKNLTRLLKGHFRQRKPSQWKLFMLDYDFIGYVRIVKSTGPTTTAMMAKHISELAGVEHKPNELLFSAESPVMYFVDRVWGTKLIVDYVTDLFNLDVYGLYIDINGFWALDWINNRQKKMLGGIALAKNIKNDCYGDQIMCLLSDYVLRNGRFSDWLFIEDNFSDNFRFNGKLGPAGSLLISPSSHWVTIDNLMNFDFINMGIRGSRLSYSDLNSFLRHWRAGGSPRLACLQVKFEMDTEFEDFDEGLEVVETNEVRKYRVEAEWEDSDYEVQGGYSIQRMDGVKATINCDLREFLMVVWHTDRN</sequence>
<dbReference type="Pfam" id="PF07735">
    <property type="entry name" value="FBA_2"/>
    <property type="match status" value="1"/>
</dbReference>
<feature type="domain" description="F-box" evidence="1">
    <location>
        <begin position="2"/>
        <end position="54"/>
    </location>
</feature>
<dbReference type="PANTHER" id="PTHR21503:SF8">
    <property type="entry name" value="F-BOX ASSOCIATED DOMAIN-CONTAINING PROTEIN-RELATED"/>
    <property type="match status" value="1"/>
</dbReference>
<keyword evidence="3" id="KW-1185">Reference proteome</keyword>
<dbReference type="PROSITE" id="PS50181">
    <property type="entry name" value="FBOX"/>
    <property type="match status" value="1"/>
</dbReference>
<evidence type="ECO:0000313" key="2">
    <source>
        <dbReference type="EMBL" id="PIC37406.1"/>
    </source>
</evidence>
<evidence type="ECO:0000313" key="3">
    <source>
        <dbReference type="Proteomes" id="UP000230233"/>
    </source>
</evidence>
<protein>
    <recommendedName>
        <fullName evidence="1">F-box domain-containing protein</fullName>
    </recommendedName>
</protein>
<dbReference type="InterPro" id="IPR012885">
    <property type="entry name" value="F-box_Sdz-33"/>
</dbReference>
<dbReference type="PANTHER" id="PTHR21503">
    <property type="entry name" value="F-BOX-CONTAINING HYPOTHETICAL PROTEIN C.ELEGANS"/>
    <property type="match status" value="1"/>
</dbReference>
<dbReference type="Proteomes" id="UP000230233">
    <property type="component" value="Chromosome IV"/>
</dbReference>
<proteinExistence type="predicted"/>
<name>A0A2G5UDS9_9PELO</name>
<accession>A0A2G5UDS9</accession>
<dbReference type="InterPro" id="IPR001810">
    <property type="entry name" value="F-box_dom"/>
</dbReference>
<reference evidence="3" key="1">
    <citation type="submission" date="2017-10" db="EMBL/GenBank/DDBJ databases">
        <title>Rapid genome shrinkage in a self-fertile nematode reveals novel sperm competition proteins.</title>
        <authorList>
            <person name="Yin D."/>
            <person name="Schwarz E.M."/>
            <person name="Thomas C.G."/>
            <person name="Felde R.L."/>
            <person name="Korf I.F."/>
            <person name="Cutter A.D."/>
            <person name="Schartner C.M."/>
            <person name="Ralston E.J."/>
            <person name="Meyer B.J."/>
            <person name="Haag E.S."/>
        </authorList>
    </citation>
    <scope>NUCLEOTIDE SEQUENCE [LARGE SCALE GENOMIC DNA]</scope>
    <source>
        <strain evidence="3">JU1422</strain>
    </source>
</reference>
<organism evidence="2 3">
    <name type="scientific">Caenorhabditis nigoni</name>
    <dbReference type="NCBI Taxonomy" id="1611254"/>
    <lineage>
        <taxon>Eukaryota</taxon>
        <taxon>Metazoa</taxon>
        <taxon>Ecdysozoa</taxon>
        <taxon>Nematoda</taxon>
        <taxon>Chromadorea</taxon>
        <taxon>Rhabditida</taxon>
        <taxon>Rhabditina</taxon>
        <taxon>Rhabditomorpha</taxon>
        <taxon>Rhabditoidea</taxon>
        <taxon>Rhabditidae</taxon>
        <taxon>Peloderinae</taxon>
        <taxon>Caenorhabditis</taxon>
    </lineage>
</organism>